<protein>
    <recommendedName>
        <fullName evidence="3">Selenophosphate synthetase</fullName>
    </recommendedName>
</protein>
<dbReference type="OrthoDB" id="892266at2"/>
<dbReference type="RefSeq" id="WP_068593424.1">
    <property type="nucleotide sequence ID" value="NZ_LRXL01000052.1"/>
</dbReference>
<evidence type="ECO:0000313" key="2">
    <source>
        <dbReference type="Proteomes" id="UP000077013"/>
    </source>
</evidence>
<evidence type="ECO:0000313" key="1">
    <source>
        <dbReference type="EMBL" id="OAB76170.1"/>
    </source>
</evidence>
<dbReference type="PROSITE" id="PS51257">
    <property type="entry name" value="PROKAR_LIPOPROTEIN"/>
    <property type="match status" value="1"/>
</dbReference>
<dbReference type="Proteomes" id="UP000077013">
    <property type="component" value="Unassembled WGS sequence"/>
</dbReference>
<evidence type="ECO:0008006" key="3">
    <source>
        <dbReference type="Google" id="ProtNLM"/>
    </source>
</evidence>
<dbReference type="STRING" id="1763537.ULVI_14040"/>
<keyword evidence="2" id="KW-1185">Reference proteome</keyword>
<accession>A0A167F417</accession>
<sequence length="231" mass="26766">MRVILTLFLLTIFILSCKNDRSTRTNNDTELTAELEQDKTFSTAEMIANKNGFENWDNISEIQFTFNVDRGVNHSERSWIWKPQTNDVTMMTATDTVNYNRTSMDSITMKSDAAFINDKYWLLAPFNLAWDEGTTFSEKENVVAPISKDTLNQLTVVYGNQGGYTPGDAYDFYFGKDFIIKEWVFRQKNASEPSMITTWEDYETFEGIEIAKMHKDPTGDFKLYFTNIKVK</sequence>
<reference evidence="1 2" key="1">
    <citation type="submission" date="2016-02" db="EMBL/GenBank/DDBJ databases">
        <title>Ulvibacter sp. LPB0005, isolated from Thais luteostoma.</title>
        <authorList>
            <person name="Shin S.-K."/>
            <person name="Yi H."/>
        </authorList>
    </citation>
    <scope>NUCLEOTIDE SEQUENCE [LARGE SCALE GENOMIC DNA]</scope>
    <source>
        <strain evidence="1 2">LPB0005</strain>
    </source>
</reference>
<comment type="caution">
    <text evidence="1">The sequence shown here is derived from an EMBL/GenBank/DDBJ whole genome shotgun (WGS) entry which is preliminary data.</text>
</comment>
<dbReference type="EMBL" id="LRXL01000052">
    <property type="protein sequence ID" value="OAB76170.1"/>
    <property type="molecule type" value="Genomic_DNA"/>
</dbReference>
<proteinExistence type="predicted"/>
<dbReference type="AlphaFoldDB" id="A0A167F417"/>
<name>A0A167F417_9FLAO</name>
<organism evidence="1 2">
    <name type="scientific">Cochleicola gelatinilyticus</name>
    <dbReference type="NCBI Taxonomy" id="1763537"/>
    <lineage>
        <taxon>Bacteria</taxon>
        <taxon>Pseudomonadati</taxon>
        <taxon>Bacteroidota</taxon>
        <taxon>Flavobacteriia</taxon>
        <taxon>Flavobacteriales</taxon>
        <taxon>Flavobacteriaceae</taxon>
        <taxon>Cochleicola</taxon>
    </lineage>
</organism>
<gene>
    <name evidence="1" type="ORF">ULVI_14040</name>
</gene>